<keyword evidence="1" id="KW-1133">Transmembrane helix</keyword>
<feature type="transmembrane region" description="Helical" evidence="1">
    <location>
        <begin position="33"/>
        <end position="55"/>
    </location>
</feature>
<dbReference type="EMBL" id="JAGIXG020000004">
    <property type="protein sequence ID" value="KAI6784616.1"/>
    <property type="molecule type" value="Genomic_DNA"/>
</dbReference>
<comment type="caution">
    <text evidence="2">The sequence shown here is derived from an EMBL/GenBank/DDBJ whole genome shotgun (WGS) entry which is preliminary data.</text>
</comment>
<protein>
    <submittedName>
        <fullName evidence="2">Uncharacterized protein</fullName>
    </submittedName>
</protein>
<keyword evidence="1" id="KW-0812">Transmembrane</keyword>
<keyword evidence="1" id="KW-0472">Membrane</keyword>
<dbReference type="Proteomes" id="UP001055219">
    <property type="component" value="Unassembled WGS sequence"/>
</dbReference>
<dbReference type="AlphaFoldDB" id="A0A9P9Y6Y9"/>
<gene>
    <name evidence="2" type="ORF">J7T54_006661</name>
</gene>
<evidence type="ECO:0000313" key="3">
    <source>
        <dbReference type="Proteomes" id="UP001055219"/>
    </source>
</evidence>
<dbReference type="RefSeq" id="XP_051365472.1">
    <property type="nucleotide sequence ID" value="XM_051503115.1"/>
</dbReference>
<reference evidence="2" key="1">
    <citation type="journal article" date="2021" name="J Fungi (Basel)">
        <title>Genomic and Metabolomic Analyses of the Marine Fungus Emericellopsis cladophorae: Insights into Saltwater Adaptability Mechanisms and Its Biosynthetic Potential.</title>
        <authorList>
            <person name="Goncalves M.F.M."/>
            <person name="Hilario S."/>
            <person name="Van de Peer Y."/>
            <person name="Esteves A.C."/>
            <person name="Alves A."/>
        </authorList>
    </citation>
    <scope>NUCLEOTIDE SEQUENCE</scope>
    <source>
        <strain evidence="2">MUM 19.33</strain>
    </source>
</reference>
<proteinExistence type="predicted"/>
<name>A0A9P9Y6Y9_9HYPO</name>
<keyword evidence="3" id="KW-1185">Reference proteome</keyword>
<organism evidence="2 3">
    <name type="scientific">Emericellopsis cladophorae</name>
    <dbReference type="NCBI Taxonomy" id="2686198"/>
    <lineage>
        <taxon>Eukaryota</taxon>
        <taxon>Fungi</taxon>
        <taxon>Dikarya</taxon>
        <taxon>Ascomycota</taxon>
        <taxon>Pezizomycotina</taxon>
        <taxon>Sordariomycetes</taxon>
        <taxon>Hypocreomycetidae</taxon>
        <taxon>Hypocreales</taxon>
        <taxon>Bionectriaceae</taxon>
        <taxon>Emericellopsis</taxon>
    </lineage>
</organism>
<sequence>MDSTMIFARNLIARAGAEEDEEKLNPTSIPGAIVGYVLGTLGGVFMLSVIGVCCIRSRRRRRQAKQHAAEKAANV</sequence>
<accession>A0A9P9Y6Y9</accession>
<dbReference type="Gene3D" id="1.20.5.900">
    <property type="entry name" value="transmembrane domain of human cd4"/>
    <property type="match status" value="1"/>
</dbReference>
<reference evidence="2" key="2">
    <citation type="submission" date="2022-07" db="EMBL/GenBank/DDBJ databases">
        <authorList>
            <person name="Goncalves M.F.M."/>
            <person name="Hilario S."/>
            <person name="Van De Peer Y."/>
            <person name="Esteves A.C."/>
            <person name="Alves A."/>
        </authorList>
    </citation>
    <scope>NUCLEOTIDE SEQUENCE</scope>
    <source>
        <strain evidence="2">MUM 19.33</strain>
    </source>
</reference>
<evidence type="ECO:0000313" key="2">
    <source>
        <dbReference type="EMBL" id="KAI6784616.1"/>
    </source>
</evidence>
<evidence type="ECO:0000256" key="1">
    <source>
        <dbReference type="SAM" id="Phobius"/>
    </source>
</evidence>
<dbReference type="GeneID" id="75833139"/>